<dbReference type="AlphaFoldDB" id="A0AAJ1MKM7"/>
<dbReference type="Pfam" id="PF01370">
    <property type="entry name" value="Epimerase"/>
    <property type="match status" value="1"/>
</dbReference>
<dbReference type="GO" id="GO:0004029">
    <property type="term" value="F:aldehyde dehydrogenase (NAD+) activity"/>
    <property type="evidence" value="ECO:0007669"/>
    <property type="project" value="TreeGrafter"/>
</dbReference>
<comment type="caution">
    <text evidence="2">The sequence shown here is derived from an EMBL/GenBank/DDBJ whole genome shotgun (WGS) entry which is preliminary data.</text>
</comment>
<dbReference type="PANTHER" id="PTHR48079:SF6">
    <property type="entry name" value="NAD(P)-BINDING DOMAIN-CONTAINING PROTEIN-RELATED"/>
    <property type="match status" value="1"/>
</dbReference>
<dbReference type="PANTHER" id="PTHR48079">
    <property type="entry name" value="PROTEIN YEEZ"/>
    <property type="match status" value="1"/>
</dbReference>
<dbReference type="GO" id="GO:0005737">
    <property type="term" value="C:cytoplasm"/>
    <property type="evidence" value="ECO:0007669"/>
    <property type="project" value="TreeGrafter"/>
</dbReference>
<dbReference type="SUPFAM" id="SSF51735">
    <property type="entry name" value="NAD(P)-binding Rossmann-fold domains"/>
    <property type="match status" value="1"/>
</dbReference>
<name>A0AAJ1MKM7_9SPIO</name>
<sequence length="326" mass="36105">MSIGITGGTGFIGSHMAEYLVSRGRQVDCLVRSKNTPGWLEESDRLTLSEGDLLRPESLQNFVERNDVIIHLAGKTRAKSEADFINLNFQSTKNLLEAAGLRETAVKQIIIISSQAAVGPSPDGVLLTEDAPLKPISPYGRSKALIESHIKEKHSNLPVTIVRPPSVYGERDKDFLELIRIVSRGLKPSIGRKSSVSFVYVKNLVHGIGLCVENEKAIGETFFFTDDSCYSWEEFGGFVANALEKKALNVIIPKFTVTAASLFSRMYAGVTGKNVLLTKDKLKEMTTPFWTVSSEKAKSILGYEPRMNTEKAVAETVEWYKKNSWI</sequence>
<organism evidence="2 3">
    <name type="scientific">Candidatus Thalassospirochaeta sargassi</name>
    <dbReference type="NCBI Taxonomy" id="3119039"/>
    <lineage>
        <taxon>Bacteria</taxon>
        <taxon>Pseudomonadati</taxon>
        <taxon>Spirochaetota</taxon>
        <taxon>Spirochaetia</taxon>
        <taxon>Spirochaetales</taxon>
        <taxon>Spirochaetaceae</taxon>
        <taxon>Candidatus Thalassospirochaeta</taxon>
    </lineage>
</organism>
<dbReference type="EMBL" id="JAQQAL010000036">
    <property type="protein sequence ID" value="MDC7227972.1"/>
    <property type="molecule type" value="Genomic_DNA"/>
</dbReference>
<dbReference type="InterPro" id="IPR001509">
    <property type="entry name" value="Epimerase_deHydtase"/>
</dbReference>
<proteinExistence type="predicted"/>
<dbReference type="InterPro" id="IPR036291">
    <property type="entry name" value="NAD(P)-bd_dom_sf"/>
</dbReference>
<accession>A0AAJ1MKM7</accession>
<evidence type="ECO:0000313" key="2">
    <source>
        <dbReference type="EMBL" id="MDC7227972.1"/>
    </source>
</evidence>
<dbReference type="Proteomes" id="UP001221217">
    <property type="component" value="Unassembled WGS sequence"/>
</dbReference>
<protein>
    <submittedName>
        <fullName evidence="2">NAD(P)-dependent oxidoreductase</fullName>
    </submittedName>
</protein>
<evidence type="ECO:0000259" key="1">
    <source>
        <dbReference type="Pfam" id="PF01370"/>
    </source>
</evidence>
<dbReference type="InterPro" id="IPR051783">
    <property type="entry name" value="NAD(P)-dependent_oxidoreduct"/>
</dbReference>
<gene>
    <name evidence="2" type="ORF">PQJ61_14500</name>
</gene>
<reference evidence="2 3" key="1">
    <citation type="submission" date="2022-12" db="EMBL/GenBank/DDBJ databases">
        <title>Metagenome assembled genome from gulf of manar.</title>
        <authorList>
            <person name="Kohli P."/>
            <person name="Pk S."/>
            <person name="Venkata Ramana C."/>
            <person name="Sasikala C."/>
        </authorList>
    </citation>
    <scope>NUCLEOTIDE SEQUENCE [LARGE SCALE GENOMIC DNA]</scope>
    <source>
        <strain evidence="2">JB008</strain>
    </source>
</reference>
<feature type="domain" description="NAD-dependent epimerase/dehydratase" evidence="1">
    <location>
        <begin position="5"/>
        <end position="217"/>
    </location>
</feature>
<evidence type="ECO:0000313" key="3">
    <source>
        <dbReference type="Proteomes" id="UP001221217"/>
    </source>
</evidence>
<dbReference type="Gene3D" id="3.40.50.720">
    <property type="entry name" value="NAD(P)-binding Rossmann-like Domain"/>
    <property type="match status" value="1"/>
</dbReference>